<evidence type="ECO:0000313" key="4">
    <source>
        <dbReference type="Proteomes" id="UP001497457"/>
    </source>
</evidence>
<dbReference type="Gene3D" id="1.20.1280.50">
    <property type="match status" value="1"/>
</dbReference>
<dbReference type="PANTHER" id="PTHR32133:SF297">
    <property type="entry name" value="F-BOX DOMAIN-CONTAINING PROTEIN"/>
    <property type="match status" value="1"/>
</dbReference>
<reference evidence="4" key="1">
    <citation type="submission" date="2024-06" db="EMBL/GenBank/DDBJ databases">
        <authorList>
            <person name="Ryan C."/>
        </authorList>
    </citation>
    <scope>NUCLEOTIDE SEQUENCE [LARGE SCALE GENOMIC DNA]</scope>
</reference>
<organism evidence="3 4">
    <name type="scientific">Urochloa decumbens</name>
    <dbReference type="NCBI Taxonomy" id="240449"/>
    <lineage>
        <taxon>Eukaryota</taxon>
        <taxon>Viridiplantae</taxon>
        <taxon>Streptophyta</taxon>
        <taxon>Embryophyta</taxon>
        <taxon>Tracheophyta</taxon>
        <taxon>Spermatophyta</taxon>
        <taxon>Magnoliopsida</taxon>
        <taxon>Liliopsida</taxon>
        <taxon>Poales</taxon>
        <taxon>Poaceae</taxon>
        <taxon>PACMAD clade</taxon>
        <taxon>Panicoideae</taxon>
        <taxon>Panicodae</taxon>
        <taxon>Paniceae</taxon>
        <taxon>Melinidinae</taxon>
        <taxon>Urochloa</taxon>
    </lineage>
</organism>
<evidence type="ECO:0008006" key="5">
    <source>
        <dbReference type="Google" id="ProtNLM"/>
    </source>
</evidence>
<keyword evidence="4" id="KW-1185">Reference proteome</keyword>
<evidence type="ECO:0000313" key="3">
    <source>
        <dbReference type="EMBL" id="CAL5077707.1"/>
    </source>
</evidence>
<feature type="domain" description="F-box protein AT5G49610-like beta-propeller" evidence="2">
    <location>
        <begin position="97"/>
        <end position="357"/>
    </location>
</feature>
<dbReference type="SUPFAM" id="SSF81383">
    <property type="entry name" value="F-box domain"/>
    <property type="match status" value="1"/>
</dbReference>
<dbReference type="Pfam" id="PF00646">
    <property type="entry name" value="F-box"/>
    <property type="match status" value="1"/>
</dbReference>
<feature type="domain" description="F-box" evidence="1">
    <location>
        <begin position="10"/>
        <end position="49"/>
    </location>
</feature>
<dbReference type="Pfam" id="PF23635">
    <property type="entry name" value="Beta-prop_AT5G49610-like"/>
    <property type="match status" value="1"/>
</dbReference>
<gene>
    <name evidence="3" type="ORF">URODEC1_LOCUS106764</name>
</gene>
<proteinExistence type="predicted"/>
<protein>
    <recommendedName>
        <fullName evidence="5">F-box domain-containing protein</fullName>
    </recommendedName>
</protein>
<accession>A0ABC9FLT7</accession>
<dbReference type="InterPro" id="IPR036047">
    <property type="entry name" value="F-box-like_dom_sf"/>
</dbReference>
<dbReference type="PANTHER" id="PTHR32133">
    <property type="entry name" value="OS07G0120400 PROTEIN"/>
    <property type="match status" value="1"/>
</dbReference>
<sequence length="385" mass="42656">MAPPPPELMEELVEEILLRFPPHEPARLVHAALVCKRWCHLISAPGFRRRFCKLHRTPPMLGFHYRSIADDGYNVGHFVPISAFRLPHAVTSSWRALDARHGRILFRSLGKRFGSDIALAVWDPITDEKRKLPLLPRNRSTWVAAVLCFAAGACDHLDCQRGPFLVVVVATNTGGTFIRTCSSDDDAWSEPIFSQQNGGCVDSTMRGTLMGSALYFGILMPDKALRYDLELREVSLVQLPPKHFKWDMRVLTTTEDGGLRLANTHGSKIYMWSRNDGPQLDAGWTLNKVIELETLLPSYAILTSPDVVGFAEGISVIFVRANDVLFTIDLNTCEVKKVCKGKGIHAVVPYMSFYTPALGAACAGEGPSAVRVAPQVHEVFMVSVS</sequence>
<dbReference type="EMBL" id="OZ075117">
    <property type="protein sequence ID" value="CAL5077707.1"/>
    <property type="molecule type" value="Genomic_DNA"/>
</dbReference>
<dbReference type="Proteomes" id="UP001497457">
    <property type="component" value="Chromosome 7b"/>
</dbReference>
<name>A0ABC9FLT7_9POAL</name>
<dbReference type="InterPro" id="IPR056594">
    <property type="entry name" value="AT5G49610-like_b-prop"/>
</dbReference>
<evidence type="ECO:0000259" key="2">
    <source>
        <dbReference type="Pfam" id="PF23635"/>
    </source>
</evidence>
<evidence type="ECO:0000259" key="1">
    <source>
        <dbReference type="Pfam" id="PF00646"/>
    </source>
</evidence>
<reference evidence="3 4" key="2">
    <citation type="submission" date="2024-10" db="EMBL/GenBank/DDBJ databases">
        <authorList>
            <person name="Ryan C."/>
        </authorList>
    </citation>
    <scope>NUCLEOTIDE SEQUENCE [LARGE SCALE GENOMIC DNA]</scope>
</reference>
<dbReference type="AlphaFoldDB" id="A0ABC9FLT7"/>
<dbReference type="InterPro" id="IPR001810">
    <property type="entry name" value="F-box_dom"/>
</dbReference>